<dbReference type="Proteomes" id="UP000509833">
    <property type="component" value="Chromosome"/>
</dbReference>
<accession>A0A8D6U1N1</accession>
<sequence>MANITLIIRFFLEIVTVIGLFSGVFISKNIYLKIVYFILSIGIVYFWGKYGAPKSPTMLKGFYKLILEVPVFAIGAFGFYSLFGTKIGTIYLVVATIDLMFMYLLGLQGN</sequence>
<gene>
    <name evidence="2" type="ORF">STHERMO_0510</name>
</gene>
<keyword evidence="1" id="KW-0812">Transmembrane</keyword>
<proteinExistence type="predicted"/>
<dbReference type="InterPro" id="IPR021214">
    <property type="entry name" value="DUF2568"/>
</dbReference>
<feature type="transmembrane region" description="Helical" evidence="1">
    <location>
        <begin position="30"/>
        <end position="50"/>
    </location>
</feature>
<dbReference type="AlphaFoldDB" id="A0A8D6U1N1"/>
<dbReference type="EMBL" id="LR822017">
    <property type="protein sequence ID" value="CAD0136530.1"/>
    <property type="molecule type" value="Genomic_DNA"/>
</dbReference>
<evidence type="ECO:0000256" key="1">
    <source>
        <dbReference type="SAM" id="Phobius"/>
    </source>
</evidence>
<name>A0A8D6U1N1_STRTR</name>
<evidence type="ECO:0008006" key="4">
    <source>
        <dbReference type="Google" id="ProtNLM"/>
    </source>
</evidence>
<keyword evidence="1" id="KW-1133">Transmembrane helix</keyword>
<evidence type="ECO:0000313" key="3">
    <source>
        <dbReference type="Proteomes" id="UP000509833"/>
    </source>
</evidence>
<keyword evidence="1" id="KW-0472">Membrane</keyword>
<evidence type="ECO:0000313" key="2">
    <source>
        <dbReference type="EMBL" id="CAD0136530.1"/>
    </source>
</evidence>
<feature type="transmembrane region" description="Helical" evidence="1">
    <location>
        <begin position="89"/>
        <end position="107"/>
    </location>
</feature>
<feature type="transmembrane region" description="Helical" evidence="1">
    <location>
        <begin position="7"/>
        <end position="24"/>
    </location>
</feature>
<reference evidence="2 3" key="1">
    <citation type="submission" date="2020-06" db="EMBL/GenBank/DDBJ databases">
        <authorList>
            <person name="Chuat V."/>
        </authorList>
    </citation>
    <scope>NUCLEOTIDE SEQUENCE [LARGE SCALE GENOMIC DNA]</scope>
    <source>
        <strain evidence="2">STH_CIRM_336</strain>
    </source>
</reference>
<feature type="transmembrane region" description="Helical" evidence="1">
    <location>
        <begin position="62"/>
        <end position="83"/>
    </location>
</feature>
<dbReference type="Pfam" id="PF10823">
    <property type="entry name" value="DUF2568"/>
    <property type="match status" value="1"/>
</dbReference>
<organism evidence="2 3">
    <name type="scientific">Streptococcus thermophilus</name>
    <dbReference type="NCBI Taxonomy" id="1308"/>
    <lineage>
        <taxon>Bacteria</taxon>
        <taxon>Bacillati</taxon>
        <taxon>Bacillota</taxon>
        <taxon>Bacilli</taxon>
        <taxon>Lactobacillales</taxon>
        <taxon>Streptococcaceae</taxon>
        <taxon>Streptococcus</taxon>
    </lineage>
</organism>
<dbReference type="RefSeq" id="WP_084825799.1">
    <property type="nucleotide sequence ID" value="NZ_JAHDUR010000049.1"/>
</dbReference>
<protein>
    <recommendedName>
        <fullName evidence="4">DUF2568 domain-containing protein</fullName>
    </recommendedName>
</protein>